<dbReference type="GO" id="GO:0046872">
    <property type="term" value="F:metal ion binding"/>
    <property type="evidence" value="ECO:0007669"/>
    <property type="project" value="UniProtKB-KW"/>
</dbReference>
<dbReference type="InterPro" id="IPR000787">
    <property type="entry name" value="Peptidase_M29"/>
</dbReference>
<dbReference type="GO" id="GO:0008237">
    <property type="term" value="F:metallopeptidase activity"/>
    <property type="evidence" value="ECO:0007669"/>
    <property type="project" value="UniProtKB-KW"/>
</dbReference>
<dbReference type="GeneID" id="86064683"/>
<evidence type="ECO:0000256" key="1">
    <source>
        <dbReference type="ARBA" id="ARBA00001941"/>
    </source>
</evidence>
<keyword evidence="7" id="KW-0479">Metal-binding</keyword>
<comment type="caution">
    <text evidence="10">The sequence shown here is derived from an EMBL/GenBank/DDBJ whole genome shotgun (WGS) entry which is preliminary data.</text>
</comment>
<dbReference type="GO" id="GO:0006508">
    <property type="term" value="P:proteolysis"/>
    <property type="evidence" value="ECO:0007669"/>
    <property type="project" value="UniProtKB-KW"/>
</dbReference>
<dbReference type="InterPro" id="IPR052170">
    <property type="entry name" value="M29_Exopeptidase"/>
</dbReference>
<evidence type="ECO:0000256" key="7">
    <source>
        <dbReference type="ARBA" id="ARBA00022723"/>
    </source>
</evidence>
<dbReference type="PANTHER" id="PTHR34448">
    <property type="entry name" value="AMINOPEPTIDASE"/>
    <property type="match status" value="1"/>
</dbReference>
<dbReference type="Pfam" id="PF02073">
    <property type="entry name" value="Peptidase_M29"/>
    <property type="match status" value="1"/>
</dbReference>
<comment type="cofactor">
    <cofactor evidence="2">
        <name>Mg(2+)</name>
        <dbReference type="ChEBI" id="CHEBI:18420"/>
    </cofactor>
</comment>
<keyword evidence="9" id="KW-0482">Metalloprotease</keyword>
<evidence type="ECO:0000256" key="8">
    <source>
        <dbReference type="ARBA" id="ARBA00022801"/>
    </source>
</evidence>
<dbReference type="SUPFAM" id="SSF144052">
    <property type="entry name" value="Thermophilic metalloprotease-like"/>
    <property type="match status" value="1"/>
</dbReference>
<comment type="cofactor">
    <cofactor evidence="3">
        <name>Zn(2+)</name>
        <dbReference type="ChEBI" id="CHEBI:29105"/>
    </cofactor>
</comment>
<evidence type="ECO:0000256" key="4">
    <source>
        <dbReference type="ARBA" id="ARBA00008236"/>
    </source>
</evidence>
<proteinExistence type="inferred from homology"/>
<dbReference type="RefSeq" id="WP_110326155.1">
    <property type="nucleotide sequence ID" value="NZ_QJKD01000024.1"/>
</dbReference>
<name>A0A2V3XVP0_9FIRM</name>
<comment type="cofactor">
    <cofactor evidence="1">
        <name>Co(2+)</name>
        <dbReference type="ChEBI" id="CHEBI:48828"/>
    </cofactor>
</comment>
<keyword evidence="6" id="KW-0645">Protease</keyword>
<dbReference type="EMBL" id="QJKD01000024">
    <property type="protein sequence ID" value="PXX45564.1"/>
    <property type="molecule type" value="Genomic_DNA"/>
</dbReference>
<accession>A0A2V3XVP0</accession>
<dbReference type="AlphaFoldDB" id="A0A2V3XVP0"/>
<keyword evidence="5 10" id="KW-0031">Aminopeptidase</keyword>
<sequence length="371" mass="42280">MRDARVDKMAHNIVNYSCNVQPGEMVLIESFGNHNYDLVKALMREVYLAGGSPFLWLKTMELQRELLMQCSREQLKVMEEVDSLMMSHMDVYIRVRGEENTSQMSDVPAENMADYAAIYQRPVHSRRSTDSKWCVMHYPTDGMAQAECMSMEALEDYFFEVCTMDYSRMEKAFEPLRELMEKTDRVRLVGKGTDITFSIKGMPAIPCAGKQNIPDGEIFTAPVKDSINGVITYNTTGFFDGFAFEQICFHFENGRITEAASNDTKRLNKILDRDEGCRGIGEFAIGVNPYVTRPMKDSMFNEKMSGSIHFTPGNAYKNCDNGNHSSIHWDLVYAQTPEYGGGEMYFDDVLVRKDGRFILPELLGLNPENLK</sequence>
<dbReference type="Proteomes" id="UP000248057">
    <property type="component" value="Unassembled WGS sequence"/>
</dbReference>
<keyword evidence="11" id="KW-1185">Reference proteome</keyword>
<dbReference type="PANTHER" id="PTHR34448:SF1">
    <property type="entry name" value="BLL6088 PROTEIN"/>
    <property type="match status" value="1"/>
</dbReference>
<protein>
    <submittedName>
        <fullName evidence="10">Aminopeptidase</fullName>
    </submittedName>
</protein>
<keyword evidence="8" id="KW-0378">Hydrolase</keyword>
<evidence type="ECO:0000256" key="9">
    <source>
        <dbReference type="ARBA" id="ARBA00023049"/>
    </source>
</evidence>
<dbReference type="Gene3D" id="3.40.1830.10">
    <property type="entry name" value="Thermophilic metalloprotease (M29)"/>
    <property type="match status" value="1"/>
</dbReference>
<organism evidence="10 11">
    <name type="scientific">Hungatella effluvii</name>
    <dbReference type="NCBI Taxonomy" id="1096246"/>
    <lineage>
        <taxon>Bacteria</taxon>
        <taxon>Bacillati</taxon>
        <taxon>Bacillota</taxon>
        <taxon>Clostridia</taxon>
        <taxon>Lachnospirales</taxon>
        <taxon>Lachnospiraceae</taxon>
        <taxon>Hungatella</taxon>
    </lineage>
</organism>
<evidence type="ECO:0000256" key="6">
    <source>
        <dbReference type="ARBA" id="ARBA00022670"/>
    </source>
</evidence>
<comment type="similarity">
    <text evidence="4">Belongs to the peptidase M29 family.</text>
</comment>
<evidence type="ECO:0000256" key="5">
    <source>
        <dbReference type="ARBA" id="ARBA00022438"/>
    </source>
</evidence>
<gene>
    <name evidence="10" type="ORF">DFR60_12419</name>
</gene>
<dbReference type="InterPro" id="IPR035097">
    <property type="entry name" value="M29_N-terminal"/>
</dbReference>
<dbReference type="GO" id="GO:0004177">
    <property type="term" value="F:aminopeptidase activity"/>
    <property type="evidence" value="ECO:0007669"/>
    <property type="project" value="UniProtKB-KW"/>
</dbReference>
<evidence type="ECO:0000313" key="10">
    <source>
        <dbReference type="EMBL" id="PXX45564.1"/>
    </source>
</evidence>
<reference evidence="10 11" key="1">
    <citation type="submission" date="2018-05" db="EMBL/GenBank/DDBJ databases">
        <title>Genomic Encyclopedia of Type Strains, Phase IV (KMG-IV): sequencing the most valuable type-strain genomes for metagenomic binning, comparative biology and taxonomic classification.</title>
        <authorList>
            <person name="Goeker M."/>
        </authorList>
    </citation>
    <scope>NUCLEOTIDE SEQUENCE [LARGE SCALE GENOMIC DNA]</scope>
    <source>
        <strain evidence="10 11">DSM 24995</strain>
    </source>
</reference>
<evidence type="ECO:0000256" key="2">
    <source>
        <dbReference type="ARBA" id="ARBA00001946"/>
    </source>
</evidence>
<evidence type="ECO:0000313" key="11">
    <source>
        <dbReference type="Proteomes" id="UP000248057"/>
    </source>
</evidence>
<evidence type="ECO:0000256" key="3">
    <source>
        <dbReference type="ARBA" id="ARBA00001947"/>
    </source>
</evidence>